<accession>A0A9K3P0P1</accession>
<name>A0A9K3P0P1_HELAN</name>
<protein>
    <submittedName>
        <fullName evidence="1">Uncharacterized protein</fullName>
    </submittedName>
</protein>
<keyword evidence="2" id="KW-1185">Reference proteome</keyword>
<dbReference type="EMBL" id="MNCJ02000317">
    <property type="protein sequence ID" value="KAF5819694.1"/>
    <property type="molecule type" value="Genomic_DNA"/>
</dbReference>
<reference evidence="1" key="2">
    <citation type="submission" date="2020-06" db="EMBL/GenBank/DDBJ databases">
        <title>Helianthus annuus Genome sequencing and assembly Release 2.</title>
        <authorList>
            <person name="Gouzy J."/>
            <person name="Langlade N."/>
            <person name="Munos S."/>
        </authorList>
    </citation>
    <scope>NUCLEOTIDE SEQUENCE</scope>
    <source>
        <tissue evidence="1">Leaves</tissue>
    </source>
</reference>
<gene>
    <name evidence="1" type="ORF">HanXRQr2_Chr02g0080471</name>
</gene>
<dbReference type="Gramene" id="mRNA:HanXRQr2_Chr02g0080471">
    <property type="protein sequence ID" value="CDS:HanXRQr2_Chr02g0080471.1"/>
    <property type="gene ID" value="HanXRQr2_Chr02g0080471"/>
</dbReference>
<evidence type="ECO:0000313" key="2">
    <source>
        <dbReference type="Proteomes" id="UP000215914"/>
    </source>
</evidence>
<organism evidence="1 2">
    <name type="scientific">Helianthus annuus</name>
    <name type="common">Common sunflower</name>
    <dbReference type="NCBI Taxonomy" id="4232"/>
    <lineage>
        <taxon>Eukaryota</taxon>
        <taxon>Viridiplantae</taxon>
        <taxon>Streptophyta</taxon>
        <taxon>Embryophyta</taxon>
        <taxon>Tracheophyta</taxon>
        <taxon>Spermatophyta</taxon>
        <taxon>Magnoliopsida</taxon>
        <taxon>eudicotyledons</taxon>
        <taxon>Gunneridae</taxon>
        <taxon>Pentapetalae</taxon>
        <taxon>asterids</taxon>
        <taxon>campanulids</taxon>
        <taxon>Asterales</taxon>
        <taxon>Asteraceae</taxon>
        <taxon>Asteroideae</taxon>
        <taxon>Heliantheae alliance</taxon>
        <taxon>Heliantheae</taxon>
        <taxon>Helianthus</taxon>
    </lineage>
</organism>
<reference evidence="1" key="1">
    <citation type="journal article" date="2017" name="Nature">
        <title>The sunflower genome provides insights into oil metabolism, flowering and Asterid evolution.</title>
        <authorList>
            <person name="Badouin H."/>
            <person name="Gouzy J."/>
            <person name="Grassa C.J."/>
            <person name="Murat F."/>
            <person name="Staton S.E."/>
            <person name="Cottret L."/>
            <person name="Lelandais-Briere C."/>
            <person name="Owens G.L."/>
            <person name="Carrere S."/>
            <person name="Mayjonade B."/>
            <person name="Legrand L."/>
            <person name="Gill N."/>
            <person name="Kane N.C."/>
            <person name="Bowers J.E."/>
            <person name="Hubner S."/>
            <person name="Bellec A."/>
            <person name="Berard A."/>
            <person name="Berges H."/>
            <person name="Blanchet N."/>
            <person name="Boniface M.C."/>
            <person name="Brunel D."/>
            <person name="Catrice O."/>
            <person name="Chaidir N."/>
            <person name="Claudel C."/>
            <person name="Donnadieu C."/>
            <person name="Faraut T."/>
            <person name="Fievet G."/>
            <person name="Helmstetter N."/>
            <person name="King M."/>
            <person name="Knapp S.J."/>
            <person name="Lai Z."/>
            <person name="Le Paslier M.C."/>
            <person name="Lippi Y."/>
            <person name="Lorenzon L."/>
            <person name="Mandel J.R."/>
            <person name="Marage G."/>
            <person name="Marchand G."/>
            <person name="Marquand E."/>
            <person name="Bret-Mestries E."/>
            <person name="Morien E."/>
            <person name="Nambeesan S."/>
            <person name="Nguyen T."/>
            <person name="Pegot-Espagnet P."/>
            <person name="Pouilly N."/>
            <person name="Raftis F."/>
            <person name="Sallet E."/>
            <person name="Schiex T."/>
            <person name="Thomas J."/>
            <person name="Vandecasteele C."/>
            <person name="Vares D."/>
            <person name="Vear F."/>
            <person name="Vautrin S."/>
            <person name="Crespi M."/>
            <person name="Mangin B."/>
            <person name="Burke J.M."/>
            <person name="Salse J."/>
            <person name="Munos S."/>
            <person name="Vincourt P."/>
            <person name="Rieseberg L.H."/>
            <person name="Langlade N.B."/>
        </authorList>
    </citation>
    <scope>NUCLEOTIDE SEQUENCE</scope>
    <source>
        <tissue evidence="1">Leaves</tissue>
    </source>
</reference>
<dbReference type="Proteomes" id="UP000215914">
    <property type="component" value="Unassembled WGS sequence"/>
</dbReference>
<dbReference type="AlphaFoldDB" id="A0A9K3P0P1"/>
<sequence length="115" mass="12574">MMPSSNFSLMKCRSTSTCFVRSCWTGFSEICIAALLSHMILVAVVGGKPISVRSLRIHRISAKPRATPRNSASALDRATTFCFLLLQVTRFPPTMVKYPEVDLLVPLSPAQSASV</sequence>
<comment type="caution">
    <text evidence="1">The sequence shown here is derived from an EMBL/GenBank/DDBJ whole genome shotgun (WGS) entry which is preliminary data.</text>
</comment>
<proteinExistence type="predicted"/>
<evidence type="ECO:0000313" key="1">
    <source>
        <dbReference type="EMBL" id="KAF5819694.1"/>
    </source>
</evidence>